<feature type="transmembrane region" description="Helical" evidence="1">
    <location>
        <begin position="20"/>
        <end position="38"/>
    </location>
</feature>
<sequence length="40" mass="4562">MKLTVELLHVTVYFSKMKFHIVYIFCAIAVKSAVFGNSPK</sequence>
<accession>A0A8J2KLZ4</accession>
<name>A0A8J2KLZ4_9HEXA</name>
<dbReference type="EMBL" id="CAJVCH010345565">
    <property type="protein sequence ID" value="CAG7815499.1"/>
    <property type="molecule type" value="Genomic_DNA"/>
</dbReference>
<dbReference type="AlphaFoldDB" id="A0A8J2KLZ4"/>
<proteinExistence type="predicted"/>
<evidence type="ECO:0000256" key="1">
    <source>
        <dbReference type="SAM" id="Phobius"/>
    </source>
</evidence>
<protein>
    <submittedName>
        <fullName evidence="2">Uncharacterized protein</fullName>
    </submittedName>
</protein>
<comment type="caution">
    <text evidence="2">The sequence shown here is derived from an EMBL/GenBank/DDBJ whole genome shotgun (WGS) entry which is preliminary data.</text>
</comment>
<feature type="non-terminal residue" evidence="2">
    <location>
        <position position="1"/>
    </location>
</feature>
<organism evidence="2 3">
    <name type="scientific">Allacma fusca</name>
    <dbReference type="NCBI Taxonomy" id="39272"/>
    <lineage>
        <taxon>Eukaryota</taxon>
        <taxon>Metazoa</taxon>
        <taxon>Ecdysozoa</taxon>
        <taxon>Arthropoda</taxon>
        <taxon>Hexapoda</taxon>
        <taxon>Collembola</taxon>
        <taxon>Symphypleona</taxon>
        <taxon>Sminthuridae</taxon>
        <taxon>Allacma</taxon>
    </lineage>
</organism>
<keyword evidence="1" id="KW-0812">Transmembrane</keyword>
<keyword evidence="1" id="KW-1133">Transmembrane helix</keyword>
<keyword evidence="1" id="KW-0472">Membrane</keyword>
<dbReference type="Proteomes" id="UP000708208">
    <property type="component" value="Unassembled WGS sequence"/>
</dbReference>
<gene>
    <name evidence="2" type="ORF">AFUS01_LOCUS26175</name>
</gene>
<keyword evidence="3" id="KW-1185">Reference proteome</keyword>
<evidence type="ECO:0000313" key="2">
    <source>
        <dbReference type="EMBL" id="CAG7815499.1"/>
    </source>
</evidence>
<evidence type="ECO:0000313" key="3">
    <source>
        <dbReference type="Proteomes" id="UP000708208"/>
    </source>
</evidence>
<reference evidence="2" key="1">
    <citation type="submission" date="2021-06" db="EMBL/GenBank/DDBJ databases">
        <authorList>
            <person name="Hodson N. C."/>
            <person name="Mongue J. A."/>
            <person name="Jaron S. K."/>
        </authorList>
    </citation>
    <scope>NUCLEOTIDE SEQUENCE</scope>
</reference>